<keyword evidence="1" id="KW-0812">Transmembrane</keyword>
<feature type="transmembrane region" description="Helical" evidence="1">
    <location>
        <begin position="32"/>
        <end position="48"/>
    </location>
</feature>
<name>D0GN50_9FUSO</name>
<accession>D0GN50</accession>
<organism evidence="2 3">
    <name type="scientific">Pseudoleptotrichia goodfellowii F0264</name>
    <dbReference type="NCBI Taxonomy" id="596323"/>
    <lineage>
        <taxon>Bacteria</taxon>
        <taxon>Fusobacteriati</taxon>
        <taxon>Fusobacteriota</taxon>
        <taxon>Fusobacteriia</taxon>
        <taxon>Fusobacteriales</taxon>
        <taxon>Leptotrichiaceae</taxon>
        <taxon>Pseudoleptotrichia</taxon>
    </lineage>
</organism>
<sequence length="131" mass="14883">MKKVDEDKFFPLIKILLITTCAAVILLKDIAMLLILVSLFFLLGVFLNQKKFEKYIIKLKPISAVFSQIIFFPFIAFAISMIVGIPLAALFSVVSKNEKITLELMKVIYVTLEIIFGICVGMKLSKKEKYL</sequence>
<evidence type="ECO:0000313" key="3">
    <source>
        <dbReference type="Proteomes" id="UP000004226"/>
    </source>
</evidence>
<feature type="transmembrane region" description="Helical" evidence="1">
    <location>
        <begin position="9"/>
        <end position="26"/>
    </location>
</feature>
<keyword evidence="3" id="KW-1185">Reference proteome</keyword>
<feature type="transmembrane region" description="Helical" evidence="1">
    <location>
        <begin position="69"/>
        <end position="95"/>
    </location>
</feature>
<feature type="transmembrane region" description="Helical" evidence="1">
    <location>
        <begin position="107"/>
        <end position="125"/>
    </location>
</feature>
<dbReference type="Proteomes" id="UP000004226">
    <property type="component" value="Unassembled WGS sequence"/>
</dbReference>
<keyword evidence="1" id="KW-0472">Membrane</keyword>
<evidence type="ECO:0000313" key="2">
    <source>
        <dbReference type="EMBL" id="EEY34485.1"/>
    </source>
</evidence>
<keyword evidence="1" id="KW-1133">Transmembrane helix</keyword>
<dbReference type="RefSeq" id="WP_006807897.1">
    <property type="nucleotide sequence ID" value="NZ_ADAD01000159.1"/>
</dbReference>
<comment type="caution">
    <text evidence="2">The sequence shown here is derived from an EMBL/GenBank/DDBJ whole genome shotgun (WGS) entry which is preliminary data.</text>
</comment>
<dbReference type="AlphaFoldDB" id="D0GN50"/>
<proteinExistence type="predicted"/>
<dbReference type="EMBL" id="ADAD01000159">
    <property type="protein sequence ID" value="EEY34485.1"/>
    <property type="molecule type" value="Genomic_DNA"/>
</dbReference>
<evidence type="ECO:0000256" key="1">
    <source>
        <dbReference type="SAM" id="Phobius"/>
    </source>
</evidence>
<reference evidence="2 3" key="1">
    <citation type="submission" date="2009-10" db="EMBL/GenBank/DDBJ databases">
        <authorList>
            <person name="Harkins D.M."/>
            <person name="Madupu R."/>
            <person name="Durkin A.S."/>
            <person name="Torralba M."/>
            <person name="Methe B."/>
            <person name="Sutton G.G."/>
            <person name="Strausberg R.L."/>
            <person name="Nelson K.E."/>
        </authorList>
    </citation>
    <scope>NUCLEOTIDE SEQUENCE [LARGE SCALE GENOMIC DNA]</scope>
    <source>
        <strain evidence="2 3">F0264</strain>
    </source>
</reference>
<gene>
    <name evidence="2" type="ORF">HMPREF0554_0016</name>
</gene>
<protein>
    <submittedName>
        <fullName evidence="2">Uncharacterized protein</fullName>
    </submittedName>
</protein>